<proteinExistence type="inferred from homology"/>
<feature type="domain" description="ABC3 transporter permease C-terminal" evidence="8">
    <location>
        <begin position="284"/>
        <end position="408"/>
    </location>
</feature>
<dbReference type="Pfam" id="PF12704">
    <property type="entry name" value="MacB_PCD"/>
    <property type="match status" value="1"/>
</dbReference>
<keyword evidence="11" id="KW-1185">Reference proteome</keyword>
<dbReference type="PANTHER" id="PTHR30572">
    <property type="entry name" value="MEMBRANE COMPONENT OF TRANSPORTER-RELATED"/>
    <property type="match status" value="1"/>
</dbReference>
<organism evidence="10 11">
    <name type="scientific">Coprobacter secundus subsp. similis</name>
    <dbReference type="NCBI Taxonomy" id="2751153"/>
    <lineage>
        <taxon>Bacteria</taxon>
        <taxon>Pseudomonadati</taxon>
        <taxon>Bacteroidota</taxon>
        <taxon>Bacteroidia</taxon>
        <taxon>Bacteroidales</taxon>
        <taxon>Barnesiellaceae</taxon>
        <taxon>Coprobacter</taxon>
    </lineage>
</organism>
<reference evidence="11" key="1">
    <citation type="submission" date="2020-07" db="EMBL/GenBank/DDBJ databases">
        <title>Complete genome sequencing of Coprobacter sp. strain 2CBH44.</title>
        <authorList>
            <person name="Sakamoto M."/>
            <person name="Murakami T."/>
            <person name="Mori H."/>
        </authorList>
    </citation>
    <scope>NUCLEOTIDE SEQUENCE [LARGE SCALE GENOMIC DNA]</scope>
    <source>
        <strain evidence="11">2CBH44</strain>
    </source>
</reference>
<keyword evidence="4 7" id="KW-1133">Transmembrane helix</keyword>
<feature type="domain" description="MacB-like periplasmic core" evidence="9">
    <location>
        <begin position="19"/>
        <end position="216"/>
    </location>
</feature>
<dbReference type="GO" id="GO:0022857">
    <property type="term" value="F:transmembrane transporter activity"/>
    <property type="evidence" value="ECO:0007669"/>
    <property type="project" value="TreeGrafter"/>
</dbReference>
<keyword evidence="5 7" id="KW-0472">Membrane</keyword>
<sequence length="415" mass="46321">MWDIWQEIWGTIRKNKLRTFLTGFSVAWGIFILIILLAAGNGLKNGVKSQFSWRAKNSLMMWPGRTSIPYNGLPKNRSIKFRPGDPEYLKGQHEQIKYILPVIEHRGDTLSVGKEYTYSSMVGVTPDFPKSRNVEVKSGNGRFINEADILQARKVVVIHDRTAEVLFRHVPPLGKYIKVNNILFQVVGIYSDDNMNQSPYAYAPLSTIQIIYHPEWSYDSFDMLIDGVSSVKDNEILERNIRESLGRIKDFSPDDNNAVYIWNILTNYLQTQGIFNGISLFIWIIGIGTLIAGVVGVSNIMLITVKERTHELGIRKALGARPSSVLKLVVTESIVITLFFGYIGMIAGIGITELVASYLSVSGGHMGRSIFMNPTVELPIAVSATAVLIVAGVLAGYFPARKAVKIKPIEALRNE</sequence>
<dbReference type="RefSeq" id="WP_200755138.1">
    <property type="nucleotide sequence ID" value="NZ_AP023322.1"/>
</dbReference>
<comment type="similarity">
    <text evidence="6">Belongs to the ABC-4 integral membrane protein family.</text>
</comment>
<feature type="transmembrane region" description="Helical" evidence="7">
    <location>
        <begin position="378"/>
        <end position="398"/>
    </location>
</feature>
<dbReference type="Pfam" id="PF02687">
    <property type="entry name" value="FtsX"/>
    <property type="match status" value="1"/>
</dbReference>
<accession>A0A7G1I2T1</accession>
<evidence type="ECO:0000256" key="3">
    <source>
        <dbReference type="ARBA" id="ARBA00022692"/>
    </source>
</evidence>
<evidence type="ECO:0000256" key="5">
    <source>
        <dbReference type="ARBA" id="ARBA00023136"/>
    </source>
</evidence>
<evidence type="ECO:0000256" key="2">
    <source>
        <dbReference type="ARBA" id="ARBA00022475"/>
    </source>
</evidence>
<dbReference type="InterPro" id="IPR003838">
    <property type="entry name" value="ABC3_permease_C"/>
</dbReference>
<evidence type="ECO:0000256" key="1">
    <source>
        <dbReference type="ARBA" id="ARBA00004651"/>
    </source>
</evidence>
<evidence type="ECO:0000313" key="11">
    <source>
        <dbReference type="Proteomes" id="UP000594042"/>
    </source>
</evidence>
<dbReference type="InterPro" id="IPR050250">
    <property type="entry name" value="Macrolide_Exporter_MacB"/>
</dbReference>
<evidence type="ECO:0000256" key="4">
    <source>
        <dbReference type="ARBA" id="ARBA00022989"/>
    </source>
</evidence>
<dbReference type="AlphaFoldDB" id="A0A7G1I2T1"/>
<feature type="transmembrane region" description="Helical" evidence="7">
    <location>
        <begin position="20"/>
        <end position="40"/>
    </location>
</feature>
<name>A0A7G1I2T1_9BACT</name>
<dbReference type="GO" id="GO:0005886">
    <property type="term" value="C:plasma membrane"/>
    <property type="evidence" value="ECO:0007669"/>
    <property type="project" value="UniProtKB-SubCell"/>
</dbReference>
<evidence type="ECO:0000259" key="8">
    <source>
        <dbReference type="Pfam" id="PF02687"/>
    </source>
</evidence>
<evidence type="ECO:0000256" key="6">
    <source>
        <dbReference type="ARBA" id="ARBA00038076"/>
    </source>
</evidence>
<evidence type="ECO:0000256" key="7">
    <source>
        <dbReference type="SAM" id="Phobius"/>
    </source>
</evidence>
<keyword evidence="3 7" id="KW-0812">Transmembrane</keyword>
<keyword evidence="2" id="KW-1003">Cell membrane</keyword>
<comment type="subcellular location">
    <subcellularLocation>
        <location evidence="1">Cell membrane</location>
        <topology evidence="1">Multi-pass membrane protein</topology>
    </subcellularLocation>
</comment>
<evidence type="ECO:0000313" key="10">
    <source>
        <dbReference type="EMBL" id="BCI64658.1"/>
    </source>
</evidence>
<feature type="transmembrane region" description="Helical" evidence="7">
    <location>
        <begin position="280"/>
        <end position="305"/>
    </location>
</feature>
<dbReference type="InterPro" id="IPR025857">
    <property type="entry name" value="MacB_PCD"/>
</dbReference>
<feature type="transmembrane region" description="Helical" evidence="7">
    <location>
        <begin position="325"/>
        <end position="358"/>
    </location>
</feature>
<dbReference type="PANTHER" id="PTHR30572:SF4">
    <property type="entry name" value="ABC TRANSPORTER PERMEASE YTRF"/>
    <property type="match status" value="1"/>
</dbReference>
<gene>
    <name evidence="10" type="ORF">Cop2CBH44_30110</name>
</gene>
<dbReference type="KEGG" id="copr:Cop2CBH44_30110"/>
<dbReference type="Proteomes" id="UP000594042">
    <property type="component" value="Chromosome"/>
</dbReference>
<evidence type="ECO:0000259" key="9">
    <source>
        <dbReference type="Pfam" id="PF12704"/>
    </source>
</evidence>
<dbReference type="EMBL" id="AP023322">
    <property type="protein sequence ID" value="BCI64658.1"/>
    <property type="molecule type" value="Genomic_DNA"/>
</dbReference>
<protein>
    <submittedName>
        <fullName evidence="10">ABC transporter permease</fullName>
    </submittedName>
</protein>